<dbReference type="Proteomes" id="UP000266484">
    <property type="component" value="Unassembled WGS sequence"/>
</dbReference>
<name>A0A399TBX8_9MICO</name>
<protein>
    <submittedName>
        <fullName evidence="2">Uncharacterized protein</fullName>
    </submittedName>
</protein>
<keyword evidence="1" id="KW-0472">Membrane</keyword>
<organism evidence="2 3">
    <name type="scientific">Clavibacter lycopersici</name>
    <dbReference type="NCBI Taxonomy" id="2301718"/>
    <lineage>
        <taxon>Bacteria</taxon>
        <taxon>Bacillati</taxon>
        <taxon>Actinomycetota</taxon>
        <taxon>Actinomycetes</taxon>
        <taxon>Micrococcales</taxon>
        <taxon>Microbacteriaceae</taxon>
        <taxon>Clavibacter</taxon>
    </lineage>
</organism>
<proteinExistence type="predicted"/>
<gene>
    <name evidence="2" type="ORF">DZG00_02480</name>
</gene>
<keyword evidence="1" id="KW-1133">Transmembrane helix</keyword>
<reference evidence="2 3" key="1">
    <citation type="submission" date="2018-08" db="EMBL/GenBank/DDBJ databases">
        <title>Genome Sequence of Clavibacter michiganensis Subspecies type strains, and the Atypical Peach-Colored Strains Isolated from Tomato.</title>
        <authorList>
            <person name="Osdaghi E."/>
            <person name="Portier P."/>
            <person name="Briand M."/>
            <person name="Jacques M.-A."/>
        </authorList>
    </citation>
    <scope>NUCLEOTIDE SEQUENCE [LARGE SCALE GENOMIC DNA]</scope>
    <source>
        <strain evidence="2 3">CFBP 8615</strain>
    </source>
</reference>
<evidence type="ECO:0000256" key="1">
    <source>
        <dbReference type="SAM" id="Phobius"/>
    </source>
</evidence>
<feature type="transmembrane region" description="Helical" evidence="1">
    <location>
        <begin position="47"/>
        <end position="68"/>
    </location>
</feature>
<dbReference type="RefSeq" id="WP_119455352.1">
    <property type="nucleotide sequence ID" value="NZ_QWGT01000017.1"/>
</dbReference>
<dbReference type="EMBL" id="QWGT01000017">
    <property type="protein sequence ID" value="RIJ53038.1"/>
    <property type="molecule type" value="Genomic_DNA"/>
</dbReference>
<sequence>MRITRGTTAGRRRTAAALLAVSAAIAGVAVAGLVLLSEGRRDVVELIAPVLAASLLAAVIAAVGAAPYHLRRGRAPWPALWAASIAAILALTWALVAVAGWTTGDGGSIAMTALLGAPLVASSAIVAVPVTEGILRLRDRRRG</sequence>
<accession>A0A399TBX8</accession>
<feature type="transmembrane region" description="Helical" evidence="1">
    <location>
        <begin position="113"/>
        <end position="135"/>
    </location>
</feature>
<keyword evidence="1" id="KW-0812">Transmembrane</keyword>
<dbReference type="AlphaFoldDB" id="A0A399TBX8"/>
<keyword evidence="3" id="KW-1185">Reference proteome</keyword>
<feature type="transmembrane region" description="Helical" evidence="1">
    <location>
        <begin position="80"/>
        <end position="101"/>
    </location>
</feature>
<comment type="caution">
    <text evidence="2">The sequence shown here is derived from an EMBL/GenBank/DDBJ whole genome shotgun (WGS) entry which is preliminary data.</text>
</comment>
<evidence type="ECO:0000313" key="3">
    <source>
        <dbReference type="Proteomes" id="UP000266484"/>
    </source>
</evidence>
<evidence type="ECO:0000313" key="2">
    <source>
        <dbReference type="EMBL" id="RIJ53038.1"/>
    </source>
</evidence>